<dbReference type="CDD" id="cd04857">
    <property type="entry name" value="Peptidases_S8_Tripeptidyl_Aminopeptidase_II"/>
    <property type="match status" value="1"/>
</dbReference>
<dbReference type="FunFam" id="3.40.50.200:FF:000003">
    <property type="entry name" value="Tripeptidyl peptidase 2"/>
    <property type="match status" value="1"/>
</dbReference>
<evidence type="ECO:0000256" key="6">
    <source>
        <dbReference type="ARBA" id="ARBA00022670"/>
    </source>
</evidence>
<keyword evidence="17" id="KW-1185">Reference proteome</keyword>
<dbReference type="GO" id="GO:0004252">
    <property type="term" value="F:serine-type endopeptidase activity"/>
    <property type="evidence" value="ECO:0007669"/>
    <property type="project" value="UniProtKB-UniRule"/>
</dbReference>
<dbReference type="InterPro" id="IPR023828">
    <property type="entry name" value="Peptidase_S8_Ser-AS"/>
</dbReference>
<dbReference type="PROSITE" id="PS00138">
    <property type="entry name" value="SUBTILASE_SER"/>
    <property type="match status" value="1"/>
</dbReference>
<dbReference type="PANTHER" id="PTHR43806">
    <property type="entry name" value="PEPTIDASE S8"/>
    <property type="match status" value="1"/>
</dbReference>
<dbReference type="GO" id="GO:0006508">
    <property type="term" value="P:proteolysis"/>
    <property type="evidence" value="ECO:0007669"/>
    <property type="project" value="UniProtKB-KW"/>
</dbReference>
<evidence type="ECO:0000259" key="12">
    <source>
        <dbReference type="Pfam" id="PF00082"/>
    </source>
</evidence>
<dbReference type="Proteomes" id="UP000481153">
    <property type="component" value="Unassembled WGS sequence"/>
</dbReference>
<keyword evidence="7 11" id="KW-0378">Hydrolase</keyword>
<comment type="catalytic activity">
    <reaction evidence="9">
        <text>Hydrolysis of proteins with broad specificity for peptide bonds, and a preference for a large uncharged residue in P1. Hydrolyzes peptide amides.</text>
        <dbReference type="EC" id="3.4.21.62"/>
    </reaction>
</comment>
<gene>
    <name evidence="16" type="ORF">Ae201684_005343</name>
</gene>
<dbReference type="InterPro" id="IPR048383">
    <property type="entry name" value="TPPII_Ig-like-1"/>
</dbReference>
<dbReference type="SUPFAM" id="SSF52743">
    <property type="entry name" value="Subtilisin-like"/>
    <property type="match status" value="1"/>
</dbReference>
<keyword evidence="8 11" id="KW-0720">Serine protease</keyword>
<evidence type="ECO:0000256" key="5">
    <source>
        <dbReference type="ARBA" id="ARBA00022438"/>
    </source>
</evidence>
<evidence type="ECO:0000259" key="15">
    <source>
        <dbReference type="Pfam" id="PF21316"/>
    </source>
</evidence>
<feature type="active site" description="Charge relay system" evidence="11">
    <location>
        <position position="42"/>
    </location>
</feature>
<evidence type="ECO:0000256" key="7">
    <source>
        <dbReference type="ARBA" id="ARBA00022801"/>
    </source>
</evidence>
<dbReference type="Pfam" id="PF12580">
    <property type="entry name" value="TPPII"/>
    <property type="match status" value="1"/>
</dbReference>
<dbReference type="Pfam" id="PF00082">
    <property type="entry name" value="Peptidase_S8"/>
    <property type="match status" value="1"/>
</dbReference>
<proteinExistence type="inferred from homology"/>
<dbReference type="InterPro" id="IPR050131">
    <property type="entry name" value="Peptidase_S8_subtilisin-like"/>
</dbReference>
<evidence type="ECO:0000256" key="4">
    <source>
        <dbReference type="ARBA" id="ARBA00020244"/>
    </source>
</evidence>
<evidence type="ECO:0000313" key="16">
    <source>
        <dbReference type="EMBL" id="KAF0738723.1"/>
    </source>
</evidence>
<dbReference type="PRINTS" id="PR00723">
    <property type="entry name" value="SUBTILISIN"/>
</dbReference>
<feature type="domain" description="Tripeptidyl-peptidase II first Ig-like" evidence="14">
    <location>
        <begin position="527"/>
        <end position="641"/>
    </location>
</feature>
<dbReference type="Gene3D" id="1.25.40.710">
    <property type="match status" value="1"/>
</dbReference>
<feature type="domain" description="Tripeptidyl peptidase II second Ig-like" evidence="13">
    <location>
        <begin position="789"/>
        <end position="971"/>
    </location>
</feature>
<evidence type="ECO:0000259" key="14">
    <source>
        <dbReference type="Pfam" id="PF21223"/>
    </source>
</evidence>
<dbReference type="InterPro" id="IPR022398">
    <property type="entry name" value="Peptidase_S8_His-AS"/>
</dbReference>
<dbReference type="EC" id="3.4.21.62" evidence="10"/>
<feature type="active site" description="Charge relay system" evidence="11">
    <location>
        <position position="261"/>
    </location>
</feature>
<evidence type="ECO:0000259" key="13">
    <source>
        <dbReference type="Pfam" id="PF12580"/>
    </source>
</evidence>
<evidence type="ECO:0000256" key="8">
    <source>
        <dbReference type="ARBA" id="ARBA00022825"/>
    </source>
</evidence>
<feature type="domain" description="Tripeptidyl-peptidase II galactose-binding" evidence="15">
    <location>
        <begin position="664"/>
        <end position="753"/>
    </location>
</feature>
<evidence type="ECO:0000256" key="3">
    <source>
        <dbReference type="ARBA" id="ARBA00012462"/>
    </source>
</evidence>
<dbReference type="EC" id="3.4.14.10" evidence="3"/>
<evidence type="ECO:0000256" key="11">
    <source>
        <dbReference type="PROSITE-ProRule" id="PRU01240"/>
    </source>
</evidence>
<dbReference type="InterPro" id="IPR015500">
    <property type="entry name" value="Peptidase_S8_subtilisin-rel"/>
</dbReference>
<dbReference type="InterPro" id="IPR046940">
    <property type="entry name" value="TPPII_Ig-like_sf"/>
</dbReference>
<dbReference type="GO" id="GO:0004177">
    <property type="term" value="F:aminopeptidase activity"/>
    <property type="evidence" value="ECO:0007669"/>
    <property type="project" value="UniProtKB-KW"/>
</dbReference>
<sequence length="1250" mass="137739">MTSAVKFSPSTEIVPKHETLASQLLQLYPEYDGRNTIVAIFDTGVDPGAPGLQITSDGKRKIIDVVDATGSSDVDMSTILKPTNDGKLVLPSGKVLTLNPEWKATEFRVGSKRAYELYPDQLADRISRERKEKWDIQQREAINAVQKELADWTAANKDSPSQAAIDTRKDIQARLAILEANAKSFQDPGPIYDCVAFFDGTHWRAAVDTTETGDFSTTPAFTNYRVAQEYGKFSDASQLNYALNLYDNGSVLSIVCDAGAHGTHVAGIVAAYDKTGPINNGVAPGAQIVSVKIGDSRMGSMETGVGVTRGVRAVLENKCDIVNMSYGEFASKHDAGRVIDVIRDLVEKHGVTFVSSAGNSGPALGTVGAPGGSSSSILGVGAYVSPAMMQAEYSMRDTPASAVGLYTWSSRGPTYDGDIGVNVCAPGCAITSVPNWTLNKKMLMNGTSMSSPNCAGNVALLISGLKARNIEYNLFSIRRALENTAVSVPTADAFSQGRGLIQVLPALEHIFQYKNAFDGTKEFPLYYDVRVPAHDNSRGIYLREYSQLVENDFVVNVQPIFHKDARNDHRIQYEMQFRLVPTKPWISCAEHVTLMHQGRNFKVAVDSSSLPAGHAHYGEVIAYDAKNAARGPVFRIPVTVIKPEVIPENQEHKALQLVKELSSGNISRNFYKVPAGATWVNISVSRHGAAPQEPERAIYALHLMQHELHERQSSTSLQRTFNLGSTEQVTHSFSVKGSATLELCLAQNWNAMGTSKVHVEVDFRGIIPDERTVHLTGGAGSVKVNLFAQLRNESIEPSAVLNKWTQRLRPDSAVVSPLGSRDVFDDNRHVYQLVLTYSFEKVEEGKITPTLPLLNGRLYESPFESQLILIFDTNKKYIGCSDAYPRSTNLKKGKYVLRAQVRHEDPSILEGLKSMVAFVAHDIKDIAVTVYDSPNGPSVQGKALAAMSLKKGVYKPVYVGEPAFDKLPKGVTAGDTLSGKITYGRKSTDVKGSTQKPNGYPLTYTVPAKPATEKEPEVKPVEDVRDEDVLAEEAVRDLLVKRLVSLQGKDTFTAQWTKLIPKYGTHLPFLQTRLHHFDNDSSKRRESLKEIVEAATSIVGAIDTQALAAHYGVKLVPGDAEQAKIRKQRDDEKAVLVDALTRQARALGDLKEDAKFVQVFQKLQQWVDIDGNQYIYAALHNDLRQGHKGSALKRLQKVSELSVEELEKIIPLKEVQDLRVQLYSELSWTQWVEYEKKWKILNHPSSYMLF</sequence>
<feature type="active site" description="Charge relay system" evidence="11">
    <location>
        <position position="448"/>
    </location>
</feature>
<evidence type="ECO:0000313" key="17">
    <source>
        <dbReference type="Proteomes" id="UP000481153"/>
    </source>
</evidence>
<comment type="catalytic activity">
    <reaction evidence="1">
        <text>Release of an N-terminal tripeptide from a polypeptide.</text>
        <dbReference type="EC" id="3.4.14.10"/>
    </reaction>
</comment>
<dbReference type="InterPro" id="IPR034051">
    <property type="entry name" value="TPP_II_domain"/>
</dbReference>
<dbReference type="VEuPathDB" id="FungiDB:AeMF1_000305"/>
<evidence type="ECO:0000256" key="10">
    <source>
        <dbReference type="ARBA" id="ARBA00023619"/>
    </source>
</evidence>
<comment type="caution">
    <text evidence="16">The sequence shown here is derived from an EMBL/GenBank/DDBJ whole genome shotgun (WGS) entry which is preliminary data.</text>
</comment>
<dbReference type="GO" id="GO:0008240">
    <property type="term" value="F:tripeptidyl-peptidase activity"/>
    <property type="evidence" value="ECO:0007669"/>
    <property type="project" value="UniProtKB-EC"/>
</dbReference>
<feature type="domain" description="Peptidase S8/S53" evidence="12">
    <location>
        <begin position="33"/>
        <end position="498"/>
    </location>
</feature>
<accession>A0A6G0XEP0</accession>
<name>A0A6G0XEP0_9STRA</name>
<dbReference type="InterPro" id="IPR048384">
    <property type="entry name" value="TPPII_GBD"/>
</dbReference>
<keyword evidence="6 11" id="KW-0645">Protease</keyword>
<dbReference type="VEuPathDB" id="FungiDB:AeMF1_007901"/>
<reference evidence="16 17" key="1">
    <citation type="submission" date="2019-07" db="EMBL/GenBank/DDBJ databases">
        <title>Genomics analysis of Aphanomyces spp. identifies a new class of oomycete effector associated with host adaptation.</title>
        <authorList>
            <person name="Gaulin E."/>
        </authorList>
    </citation>
    <scope>NUCLEOTIDE SEQUENCE [LARGE SCALE GENOMIC DNA]</scope>
    <source>
        <strain evidence="16 17">ATCC 201684</strain>
    </source>
</reference>
<comment type="similarity">
    <text evidence="2 11">Belongs to the peptidase S8 family.</text>
</comment>
<keyword evidence="5" id="KW-0031">Aminopeptidase</keyword>
<dbReference type="Gene3D" id="3.40.50.200">
    <property type="entry name" value="Peptidase S8/S53 domain"/>
    <property type="match status" value="2"/>
</dbReference>
<dbReference type="EMBL" id="VJMJ01000070">
    <property type="protein sequence ID" value="KAF0738723.1"/>
    <property type="molecule type" value="Genomic_DNA"/>
</dbReference>
<dbReference type="AlphaFoldDB" id="A0A6G0XEP0"/>
<dbReference type="PANTHER" id="PTHR43806:SF14">
    <property type="entry name" value="TRIPEPTIDYL-PEPTIDASE 2"/>
    <property type="match status" value="1"/>
</dbReference>
<organism evidence="16 17">
    <name type="scientific">Aphanomyces euteiches</name>
    <dbReference type="NCBI Taxonomy" id="100861"/>
    <lineage>
        <taxon>Eukaryota</taxon>
        <taxon>Sar</taxon>
        <taxon>Stramenopiles</taxon>
        <taxon>Oomycota</taxon>
        <taxon>Saprolegniomycetes</taxon>
        <taxon>Saprolegniales</taxon>
        <taxon>Verrucalvaceae</taxon>
        <taxon>Aphanomyces</taxon>
    </lineage>
</organism>
<dbReference type="Gene3D" id="2.60.40.3170">
    <property type="match status" value="1"/>
</dbReference>
<evidence type="ECO:0000256" key="9">
    <source>
        <dbReference type="ARBA" id="ARBA00023529"/>
    </source>
</evidence>
<dbReference type="PROSITE" id="PS00137">
    <property type="entry name" value="SUBTILASE_HIS"/>
    <property type="match status" value="1"/>
</dbReference>
<dbReference type="InterPro" id="IPR036852">
    <property type="entry name" value="Peptidase_S8/S53_dom_sf"/>
</dbReference>
<dbReference type="Pfam" id="PF21316">
    <property type="entry name" value="TPPII_GBD"/>
    <property type="match status" value="1"/>
</dbReference>
<dbReference type="Pfam" id="PF21223">
    <property type="entry name" value="TPPII_Ig-like-1"/>
    <property type="match status" value="1"/>
</dbReference>
<evidence type="ECO:0000256" key="2">
    <source>
        <dbReference type="ARBA" id="ARBA00011073"/>
    </source>
</evidence>
<dbReference type="PROSITE" id="PS51892">
    <property type="entry name" value="SUBTILASE"/>
    <property type="match status" value="1"/>
</dbReference>
<dbReference type="GO" id="GO:0005829">
    <property type="term" value="C:cytosol"/>
    <property type="evidence" value="ECO:0007669"/>
    <property type="project" value="TreeGrafter"/>
</dbReference>
<dbReference type="InterPro" id="IPR000209">
    <property type="entry name" value="Peptidase_S8/S53_dom"/>
</dbReference>
<dbReference type="InterPro" id="IPR046939">
    <property type="entry name" value="TPPII_C_sf"/>
</dbReference>
<dbReference type="InterPro" id="IPR022229">
    <property type="entry name" value="TPPII_Ig-like-2"/>
</dbReference>
<protein>
    <recommendedName>
        <fullName evidence="4">Tripeptidyl-peptidase 2</fullName>
        <ecNumber evidence="3">3.4.14.10</ecNumber>
        <ecNumber evidence="10">3.4.21.62</ecNumber>
    </recommendedName>
</protein>
<evidence type="ECO:0000256" key="1">
    <source>
        <dbReference type="ARBA" id="ARBA00001910"/>
    </source>
</evidence>